<accession>A0A0E9U574</accession>
<proteinExistence type="predicted"/>
<protein>
    <submittedName>
        <fullName evidence="1">Uncharacterized protein</fullName>
    </submittedName>
</protein>
<organism evidence="1">
    <name type="scientific">Anguilla anguilla</name>
    <name type="common">European freshwater eel</name>
    <name type="synonym">Muraena anguilla</name>
    <dbReference type="NCBI Taxonomy" id="7936"/>
    <lineage>
        <taxon>Eukaryota</taxon>
        <taxon>Metazoa</taxon>
        <taxon>Chordata</taxon>
        <taxon>Craniata</taxon>
        <taxon>Vertebrata</taxon>
        <taxon>Euteleostomi</taxon>
        <taxon>Actinopterygii</taxon>
        <taxon>Neopterygii</taxon>
        <taxon>Teleostei</taxon>
        <taxon>Anguilliformes</taxon>
        <taxon>Anguillidae</taxon>
        <taxon>Anguilla</taxon>
    </lineage>
</organism>
<name>A0A0E9U574_ANGAN</name>
<reference evidence="1" key="2">
    <citation type="journal article" date="2015" name="Fish Shellfish Immunol.">
        <title>Early steps in the European eel (Anguilla anguilla)-Vibrio vulnificus interaction in the gills: Role of the RtxA13 toxin.</title>
        <authorList>
            <person name="Callol A."/>
            <person name="Pajuelo D."/>
            <person name="Ebbesson L."/>
            <person name="Teles M."/>
            <person name="MacKenzie S."/>
            <person name="Amaro C."/>
        </authorList>
    </citation>
    <scope>NUCLEOTIDE SEQUENCE</scope>
</reference>
<dbReference type="EMBL" id="GBXM01048454">
    <property type="protein sequence ID" value="JAH60123.1"/>
    <property type="molecule type" value="Transcribed_RNA"/>
</dbReference>
<reference evidence="1" key="1">
    <citation type="submission" date="2014-11" db="EMBL/GenBank/DDBJ databases">
        <authorList>
            <person name="Amaro Gonzalez C."/>
        </authorList>
    </citation>
    <scope>NUCLEOTIDE SEQUENCE</scope>
</reference>
<dbReference type="AlphaFoldDB" id="A0A0E9U574"/>
<sequence>MQSSSTEDSTGSGGVEICTACAAAPQIPKIPVAAL</sequence>
<evidence type="ECO:0000313" key="1">
    <source>
        <dbReference type="EMBL" id="JAH60123.1"/>
    </source>
</evidence>